<evidence type="ECO:0000259" key="4">
    <source>
        <dbReference type="SMART" id="SM00065"/>
    </source>
</evidence>
<name>A0ABP9QQF2_9PSEU</name>
<accession>A0ABP9QQF2</accession>
<dbReference type="NCBIfam" id="NF047786">
    <property type="entry name" value="his_kin_MadS"/>
    <property type="match status" value="1"/>
</dbReference>
<dbReference type="Gene3D" id="3.30.565.10">
    <property type="entry name" value="Histidine kinase-like ATPase, C-terminal domain"/>
    <property type="match status" value="1"/>
</dbReference>
<protein>
    <submittedName>
        <fullName evidence="5">Two-component system sensor histidine kinase MnoS</fullName>
    </submittedName>
</protein>
<dbReference type="GO" id="GO:0016301">
    <property type="term" value="F:kinase activity"/>
    <property type="evidence" value="ECO:0007669"/>
    <property type="project" value="UniProtKB-KW"/>
</dbReference>
<organism evidence="5 6">
    <name type="scientific">Amycolatopsis dongchuanensis</name>
    <dbReference type="NCBI Taxonomy" id="1070866"/>
    <lineage>
        <taxon>Bacteria</taxon>
        <taxon>Bacillati</taxon>
        <taxon>Actinomycetota</taxon>
        <taxon>Actinomycetes</taxon>
        <taxon>Pseudonocardiales</taxon>
        <taxon>Pseudonocardiaceae</taxon>
        <taxon>Amycolatopsis</taxon>
    </lineage>
</organism>
<dbReference type="EMBL" id="BAABIB010000075">
    <property type="protein sequence ID" value="GAA5165749.1"/>
    <property type="molecule type" value="Genomic_DNA"/>
</dbReference>
<dbReference type="InterPro" id="IPR050482">
    <property type="entry name" value="Sensor_HK_TwoCompSys"/>
</dbReference>
<keyword evidence="2 5" id="KW-0418">Kinase</keyword>
<keyword evidence="3" id="KW-0902">Two-component regulatory system</keyword>
<dbReference type="SUPFAM" id="SSF55874">
    <property type="entry name" value="ATPase domain of HSP90 chaperone/DNA topoisomerase II/histidine kinase"/>
    <property type="match status" value="1"/>
</dbReference>
<evidence type="ECO:0000256" key="3">
    <source>
        <dbReference type="ARBA" id="ARBA00023012"/>
    </source>
</evidence>
<dbReference type="SMART" id="SM00065">
    <property type="entry name" value="GAF"/>
    <property type="match status" value="1"/>
</dbReference>
<keyword evidence="6" id="KW-1185">Reference proteome</keyword>
<dbReference type="Pfam" id="PF02518">
    <property type="entry name" value="HATPase_c"/>
    <property type="match status" value="1"/>
</dbReference>
<keyword evidence="1" id="KW-0808">Transferase</keyword>
<dbReference type="Gene3D" id="1.20.5.1930">
    <property type="match status" value="1"/>
</dbReference>
<dbReference type="RefSeq" id="WP_346054335.1">
    <property type="nucleotide sequence ID" value="NZ_BAABIB010000075.1"/>
</dbReference>
<evidence type="ECO:0000313" key="5">
    <source>
        <dbReference type="EMBL" id="GAA5165749.1"/>
    </source>
</evidence>
<evidence type="ECO:0000313" key="6">
    <source>
        <dbReference type="Proteomes" id="UP001500192"/>
    </source>
</evidence>
<evidence type="ECO:0000256" key="1">
    <source>
        <dbReference type="ARBA" id="ARBA00022679"/>
    </source>
</evidence>
<dbReference type="InterPro" id="IPR029016">
    <property type="entry name" value="GAF-like_dom_sf"/>
</dbReference>
<dbReference type="Gene3D" id="3.30.450.40">
    <property type="match status" value="1"/>
</dbReference>
<gene>
    <name evidence="5" type="primary">mnoS</name>
    <name evidence="5" type="ORF">GCM10023214_37270</name>
</gene>
<comment type="caution">
    <text evidence="5">The sequence shown here is derived from an EMBL/GenBank/DDBJ whole genome shotgun (WGS) entry which is preliminary data.</text>
</comment>
<proteinExistence type="predicted"/>
<dbReference type="Proteomes" id="UP001500192">
    <property type="component" value="Unassembled WGS sequence"/>
</dbReference>
<dbReference type="InterPro" id="IPR036890">
    <property type="entry name" value="HATPase_C_sf"/>
</dbReference>
<reference evidence="6" key="1">
    <citation type="journal article" date="2019" name="Int. J. Syst. Evol. Microbiol.">
        <title>The Global Catalogue of Microorganisms (GCM) 10K type strain sequencing project: providing services to taxonomists for standard genome sequencing and annotation.</title>
        <authorList>
            <consortium name="The Broad Institute Genomics Platform"/>
            <consortium name="The Broad Institute Genome Sequencing Center for Infectious Disease"/>
            <person name="Wu L."/>
            <person name="Ma J."/>
        </authorList>
    </citation>
    <scope>NUCLEOTIDE SEQUENCE [LARGE SCALE GENOMIC DNA]</scope>
    <source>
        <strain evidence="6">JCM 18054</strain>
    </source>
</reference>
<dbReference type="Pfam" id="PF07730">
    <property type="entry name" value="HisKA_3"/>
    <property type="match status" value="1"/>
</dbReference>
<evidence type="ECO:0000256" key="2">
    <source>
        <dbReference type="ARBA" id="ARBA00022777"/>
    </source>
</evidence>
<dbReference type="SUPFAM" id="SSF55781">
    <property type="entry name" value="GAF domain-like"/>
    <property type="match status" value="1"/>
</dbReference>
<dbReference type="PANTHER" id="PTHR24421">
    <property type="entry name" value="NITRATE/NITRITE SENSOR PROTEIN NARX-RELATED"/>
    <property type="match status" value="1"/>
</dbReference>
<dbReference type="InterPro" id="IPR003594">
    <property type="entry name" value="HATPase_dom"/>
</dbReference>
<feature type="domain" description="GAF" evidence="4">
    <location>
        <begin position="51"/>
        <end position="182"/>
    </location>
</feature>
<dbReference type="InterPro" id="IPR011712">
    <property type="entry name" value="Sig_transdc_His_kin_sub3_dim/P"/>
</dbReference>
<dbReference type="InterPro" id="IPR003018">
    <property type="entry name" value="GAF"/>
</dbReference>
<sequence length="443" mass="48418">MTANDYLGALTGVRSGKRSYYPEYVRTAERLERAVGALDRISRALVRTGEGPRALVEAVVRAAADHVQADWLLFALADGALRAARPRFLLLAGENLVEDERLFPPDALAHLRILRTRPWEAGEPAGSGVRVPMTLDCEPVGGIAARPAAGMEVADTDLAVLRVLANQAAVALHNSFLVHATMRLRGRTEQLSEAAEQQARDLAARNAELQETQRRLIGVMQRQALDDERHRIARELHDSVTQDVLSAGMMIEICRSDLTEPDADLAAVREKLTEAKALTRHAVERLRAAIYALHHNESEPPGSLPVLLERLSTVHLPTDLEVGVTVLGEPVPLPGEAEHSLLRITGEALFNTVMHTNATRARIRLRYLPDRIRLSISDDGDGDPGQLRRTLRLASATNLAGTHRGLANMRARTEELGGTLAIRRSRIGGIQVLLEIPLPLEAG</sequence>
<dbReference type="CDD" id="cd16917">
    <property type="entry name" value="HATPase_UhpB-NarQ-NarX-like"/>
    <property type="match status" value="1"/>
</dbReference>